<dbReference type="Gene3D" id="3.30.870.10">
    <property type="entry name" value="Endonuclease Chain A"/>
    <property type="match status" value="2"/>
</dbReference>
<evidence type="ECO:0000313" key="14">
    <source>
        <dbReference type="EMBL" id="ACE85374.1"/>
    </source>
</evidence>
<keyword evidence="12" id="KW-0997">Cell inner membrane</keyword>
<reference evidence="14 15" key="1">
    <citation type="journal article" date="2008" name="J. Bacteriol.">
        <title>Insights into plant cell wall degradation from the genome sequence of the soil bacterium Cellvibrio japonicus.</title>
        <authorList>
            <person name="Deboy R.T."/>
            <person name="Mongodin E.F."/>
            <person name="Fouts D.E."/>
            <person name="Tailford L.E."/>
            <person name="Khouri H."/>
            <person name="Emerson J.B."/>
            <person name="Mohamoud Y."/>
            <person name="Watkins K."/>
            <person name="Henrissat B."/>
            <person name="Gilbert H.J."/>
            <person name="Nelson K.E."/>
        </authorList>
    </citation>
    <scope>NUCLEOTIDE SEQUENCE [LARGE SCALE GENOMIC DNA]</scope>
    <source>
        <strain evidence="14 15">Ueda107</strain>
    </source>
</reference>
<feature type="transmembrane region" description="Helical" evidence="12">
    <location>
        <begin position="6"/>
        <end position="29"/>
    </location>
</feature>
<dbReference type="GO" id="GO:0005886">
    <property type="term" value="C:plasma membrane"/>
    <property type="evidence" value="ECO:0007669"/>
    <property type="project" value="UniProtKB-SubCell"/>
</dbReference>
<dbReference type="NCBIfam" id="TIGR04265">
    <property type="entry name" value="bac_cardiolipin"/>
    <property type="match status" value="1"/>
</dbReference>
<dbReference type="AlphaFoldDB" id="B3PB19"/>
<dbReference type="EMBL" id="CP000934">
    <property type="protein sequence ID" value="ACE85374.1"/>
    <property type="molecule type" value="Genomic_DNA"/>
</dbReference>
<dbReference type="InterPro" id="IPR025202">
    <property type="entry name" value="PLD-like_dom"/>
</dbReference>
<comment type="function">
    <text evidence="12">Catalyzes the reversible phosphatidyl group transfer from one phosphatidylglycerol molecule to another to form cardiolipin (CL) (diphosphatidylglycerol) and glycerol.</text>
</comment>
<keyword evidence="15" id="KW-1185">Reference proteome</keyword>
<accession>B3PB19</accession>
<dbReference type="STRING" id="498211.CJA_0991"/>
<keyword evidence="4 12" id="KW-0808">Transferase</keyword>
<evidence type="ECO:0000256" key="9">
    <source>
        <dbReference type="ARBA" id="ARBA00023136"/>
    </source>
</evidence>
<keyword evidence="9 12" id="KW-0472">Membrane</keyword>
<dbReference type="Pfam" id="PF13396">
    <property type="entry name" value="PLDc_N"/>
    <property type="match status" value="1"/>
</dbReference>
<evidence type="ECO:0000256" key="10">
    <source>
        <dbReference type="ARBA" id="ARBA00023209"/>
    </source>
</evidence>
<organism evidence="14 15">
    <name type="scientific">Cellvibrio japonicus (strain Ueda107)</name>
    <name type="common">Pseudomonas fluorescens subsp. cellulosa</name>
    <dbReference type="NCBI Taxonomy" id="498211"/>
    <lineage>
        <taxon>Bacteria</taxon>
        <taxon>Pseudomonadati</taxon>
        <taxon>Pseudomonadota</taxon>
        <taxon>Gammaproteobacteria</taxon>
        <taxon>Cellvibrionales</taxon>
        <taxon>Cellvibrionaceae</taxon>
        <taxon>Cellvibrio</taxon>
    </lineage>
</organism>
<feature type="active site" evidence="12">
    <location>
        <position position="404"/>
    </location>
</feature>
<evidence type="ECO:0000256" key="1">
    <source>
        <dbReference type="ARBA" id="ARBA00004651"/>
    </source>
</evidence>
<feature type="active site" evidence="12">
    <location>
        <position position="406"/>
    </location>
</feature>
<keyword evidence="7 12" id="KW-1133">Transmembrane helix</keyword>
<dbReference type="InterPro" id="IPR022924">
    <property type="entry name" value="Cardiolipin_synthase"/>
</dbReference>
<dbReference type="InterPro" id="IPR030840">
    <property type="entry name" value="CL_synthase_A"/>
</dbReference>
<feature type="active site" evidence="12">
    <location>
        <position position="411"/>
    </location>
</feature>
<dbReference type="InterPro" id="IPR001736">
    <property type="entry name" value="PLipase_D/transphosphatidylase"/>
</dbReference>
<keyword evidence="10 12" id="KW-0594">Phospholipid biosynthesis</keyword>
<evidence type="ECO:0000256" key="6">
    <source>
        <dbReference type="ARBA" id="ARBA00022737"/>
    </source>
</evidence>
<evidence type="ECO:0000256" key="11">
    <source>
        <dbReference type="ARBA" id="ARBA00023264"/>
    </source>
</evidence>
<dbReference type="PANTHER" id="PTHR21248:SF22">
    <property type="entry name" value="PHOSPHOLIPASE D"/>
    <property type="match status" value="1"/>
</dbReference>
<evidence type="ECO:0000313" key="15">
    <source>
        <dbReference type="Proteomes" id="UP000001036"/>
    </source>
</evidence>
<gene>
    <name evidence="12" type="primary">clsA</name>
    <name evidence="14" type="ordered locus">CJA_0991</name>
</gene>
<feature type="active site" evidence="12">
    <location>
        <position position="230"/>
    </location>
</feature>
<comment type="subcellular location">
    <subcellularLocation>
        <location evidence="12">Cell inner membrane</location>
        <topology evidence="12">Multi-pass membrane protein</topology>
    </subcellularLocation>
    <subcellularLocation>
        <location evidence="1">Cell membrane</location>
        <topology evidence="1">Multi-pass membrane protein</topology>
    </subcellularLocation>
</comment>
<keyword evidence="5 12" id="KW-0812">Transmembrane</keyword>
<dbReference type="SMART" id="SM00155">
    <property type="entry name" value="PLDc"/>
    <property type="match status" value="2"/>
</dbReference>
<keyword evidence="8 12" id="KW-0443">Lipid metabolism</keyword>
<dbReference type="Proteomes" id="UP000001036">
    <property type="component" value="Chromosome"/>
</dbReference>
<dbReference type="GO" id="GO:0008808">
    <property type="term" value="F:cardiolipin synthase activity"/>
    <property type="evidence" value="ECO:0007669"/>
    <property type="project" value="UniProtKB-UniRule"/>
</dbReference>
<dbReference type="PANTHER" id="PTHR21248">
    <property type="entry name" value="CARDIOLIPIN SYNTHASE"/>
    <property type="match status" value="1"/>
</dbReference>
<dbReference type="eggNOG" id="COG1502">
    <property type="taxonomic scope" value="Bacteria"/>
</dbReference>
<comment type="similarity">
    <text evidence="12">Belongs to the phospholipase D family. Cardiolipin synthase subfamily. ClsA sub-subfamily.</text>
</comment>
<dbReference type="RefSeq" id="WP_012486639.1">
    <property type="nucleotide sequence ID" value="NC_010995.1"/>
</dbReference>
<evidence type="ECO:0000259" key="13">
    <source>
        <dbReference type="PROSITE" id="PS50035"/>
    </source>
</evidence>
<dbReference type="HAMAP" id="MF_00190">
    <property type="entry name" value="Cardiolipin_synth_ClsA"/>
    <property type="match status" value="1"/>
</dbReference>
<evidence type="ECO:0000256" key="12">
    <source>
        <dbReference type="HAMAP-Rule" id="MF_00190"/>
    </source>
</evidence>
<evidence type="ECO:0000256" key="7">
    <source>
        <dbReference type="ARBA" id="ARBA00022989"/>
    </source>
</evidence>
<dbReference type="PROSITE" id="PS50035">
    <property type="entry name" value="PLD"/>
    <property type="match status" value="2"/>
</dbReference>
<evidence type="ECO:0000256" key="8">
    <source>
        <dbReference type="ARBA" id="ARBA00023098"/>
    </source>
</evidence>
<dbReference type="Pfam" id="PF13091">
    <property type="entry name" value="PLDc_2"/>
    <property type="match status" value="2"/>
</dbReference>
<dbReference type="CDD" id="cd09152">
    <property type="entry name" value="PLDc_EcCLS_like_1"/>
    <property type="match status" value="1"/>
</dbReference>
<feature type="transmembrane region" description="Helical" evidence="12">
    <location>
        <begin position="41"/>
        <end position="62"/>
    </location>
</feature>
<dbReference type="GO" id="GO:0032049">
    <property type="term" value="P:cardiolipin biosynthetic process"/>
    <property type="evidence" value="ECO:0007669"/>
    <property type="project" value="UniProtKB-UniRule"/>
</dbReference>
<keyword evidence="2 12" id="KW-1003">Cell membrane</keyword>
<keyword evidence="6" id="KW-0677">Repeat</keyword>
<proteinExistence type="inferred from homology"/>
<evidence type="ECO:0000256" key="5">
    <source>
        <dbReference type="ARBA" id="ARBA00022692"/>
    </source>
</evidence>
<keyword evidence="11 12" id="KW-1208">Phospholipid metabolism</keyword>
<evidence type="ECO:0000256" key="4">
    <source>
        <dbReference type="ARBA" id="ARBA00022679"/>
    </source>
</evidence>
<dbReference type="InterPro" id="IPR027379">
    <property type="entry name" value="CLS_N"/>
</dbReference>
<dbReference type="SUPFAM" id="SSF56024">
    <property type="entry name" value="Phospholipase D/nuclease"/>
    <property type="match status" value="2"/>
</dbReference>
<feature type="domain" description="PLD phosphodiesterase" evidence="13">
    <location>
        <begin position="399"/>
        <end position="426"/>
    </location>
</feature>
<sequence length="486" mass="55496">MRDSIWMLISIIQQAMILLHFALVIIFAVRVIMQRLPVGASLAWLLVLALLPYLGVGLYLLFGERYLGVRHVHRRERLRQTQQIPALRRMDGIKQAWHNFHPASLALARLEFQTAGIPVLGGNDLEFLQSAKTTIDAMCADIRTAEISCHMEFYIWHPGGIADQVADALLDAAGRGVRCRIMLDAVGSAAFFKSSLVKKLVHPNIELIKACPIRLIPAKLARYDLRSHRKTLVIDNRVAYMGSFNLIDPSLFKKSLDVGEWIDLMARIQGPIVNVFDAVFRWYWNIETQQELPLVEHKIDIRRDKTVAQVAPSGPDNLDDSILQSLLQGIYSAVRQVDIVTPYFVPGEALEQAMIIAARRGVSVNLILPRKVDSFLARHAGHSYFDKLMKAGVHIYQFEQGLLHTKCVIIDRQLAFFGTVNMDLRSLWLNFEMTMIIYDKPTAKRLAQIVNDYRHQAKRLDLHRWQQRGRFSRLLENITHLFSPLI</sequence>
<dbReference type="KEGG" id="cja:CJA_0991"/>
<keyword evidence="3 12" id="KW-0444">Lipid biosynthesis</keyword>
<protein>
    <recommendedName>
        <fullName evidence="12">Cardiolipin synthase A</fullName>
        <shortName evidence="12">CL synthase</shortName>
        <ecNumber evidence="12">2.7.8.-</ecNumber>
    </recommendedName>
</protein>
<feature type="active site" evidence="12">
    <location>
        <position position="235"/>
    </location>
</feature>
<dbReference type="HOGENOM" id="CLU_038053_1_0_6"/>
<evidence type="ECO:0000256" key="2">
    <source>
        <dbReference type="ARBA" id="ARBA00022475"/>
    </source>
</evidence>
<name>B3PB19_CELJU</name>
<feature type="active site" evidence="12">
    <location>
        <position position="228"/>
    </location>
</feature>
<comment type="catalytic activity">
    <reaction evidence="12">
        <text>2 a 1,2-diacyl-sn-glycero-3-phospho-(1'-sn-glycerol) = a cardiolipin + glycerol</text>
        <dbReference type="Rhea" id="RHEA:31451"/>
        <dbReference type="ChEBI" id="CHEBI:17754"/>
        <dbReference type="ChEBI" id="CHEBI:62237"/>
        <dbReference type="ChEBI" id="CHEBI:64716"/>
    </reaction>
</comment>
<evidence type="ECO:0000256" key="3">
    <source>
        <dbReference type="ARBA" id="ARBA00022516"/>
    </source>
</evidence>
<feature type="domain" description="PLD phosphodiesterase" evidence="13">
    <location>
        <begin position="223"/>
        <end position="250"/>
    </location>
</feature>
<dbReference type="EC" id="2.7.8.-" evidence="12"/>